<feature type="chain" id="PRO_5043966227" evidence="1">
    <location>
        <begin position="28"/>
        <end position="197"/>
    </location>
</feature>
<proteinExistence type="predicted"/>
<reference evidence="2 3" key="1">
    <citation type="submission" date="2021-06" db="EMBL/GenBank/DDBJ databases">
        <title>Caerostris extrusa draft genome.</title>
        <authorList>
            <person name="Kono N."/>
            <person name="Arakawa K."/>
        </authorList>
    </citation>
    <scope>NUCLEOTIDE SEQUENCE [LARGE SCALE GENOMIC DNA]</scope>
</reference>
<dbReference type="AlphaFoldDB" id="A0AAV4SY59"/>
<sequence>MYAPSRPHPLFLGTCMLLLDLTPCSWGHTSPPVPGALYAPSRPHPPVHGAMYAPSRPHPPVHGAMYAPSRPHPLFLGLCMLLLDLTPVPGAMYAPSRPHPCSWGHATSRGPEAQIPGANPEGGEKRRHILSLPPRSRVTGPSSISLPPCPLAALCRGHPRGTHVSGVGGALDFLPLFSLDLEWRIASIFSESNHLEN</sequence>
<evidence type="ECO:0000313" key="3">
    <source>
        <dbReference type="Proteomes" id="UP001054945"/>
    </source>
</evidence>
<dbReference type="EMBL" id="BPLR01010268">
    <property type="protein sequence ID" value="GIY38176.1"/>
    <property type="molecule type" value="Genomic_DNA"/>
</dbReference>
<name>A0AAV4SY59_CAEEX</name>
<protein>
    <submittedName>
        <fullName evidence="2">Uncharacterized protein</fullName>
    </submittedName>
</protein>
<evidence type="ECO:0000256" key="1">
    <source>
        <dbReference type="SAM" id="SignalP"/>
    </source>
</evidence>
<feature type="signal peptide" evidence="1">
    <location>
        <begin position="1"/>
        <end position="27"/>
    </location>
</feature>
<comment type="caution">
    <text evidence="2">The sequence shown here is derived from an EMBL/GenBank/DDBJ whole genome shotgun (WGS) entry which is preliminary data.</text>
</comment>
<gene>
    <name evidence="2" type="ORF">CEXT_89151</name>
</gene>
<dbReference type="Proteomes" id="UP001054945">
    <property type="component" value="Unassembled WGS sequence"/>
</dbReference>
<organism evidence="2 3">
    <name type="scientific">Caerostris extrusa</name>
    <name type="common">Bark spider</name>
    <name type="synonym">Caerostris bankana</name>
    <dbReference type="NCBI Taxonomy" id="172846"/>
    <lineage>
        <taxon>Eukaryota</taxon>
        <taxon>Metazoa</taxon>
        <taxon>Ecdysozoa</taxon>
        <taxon>Arthropoda</taxon>
        <taxon>Chelicerata</taxon>
        <taxon>Arachnida</taxon>
        <taxon>Araneae</taxon>
        <taxon>Araneomorphae</taxon>
        <taxon>Entelegynae</taxon>
        <taxon>Araneoidea</taxon>
        <taxon>Araneidae</taxon>
        <taxon>Caerostris</taxon>
    </lineage>
</organism>
<evidence type="ECO:0000313" key="2">
    <source>
        <dbReference type="EMBL" id="GIY38176.1"/>
    </source>
</evidence>
<accession>A0AAV4SY59</accession>
<keyword evidence="1" id="KW-0732">Signal</keyword>
<keyword evidence="3" id="KW-1185">Reference proteome</keyword>